<organism evidence="2 3">
    <name type="scientific">Caenorhabditis tropicalis</name>
    <dbReference type="NCBI Taxonomy" id="1561998"/>
    <lineage>
        <taxon>Eukaryota</taxon>
        <taxon>Metazoa</taxon>
        <taxon>Ecdysozoa</taxon>
        <taxon>Nematoda</taxon>
        <taxon>Chromadorea</taxon>
        <taxon>Rhabditida</taxon>
        <taxon>Rhabditina</taxon>
        <taxon>Rhabditomorpha</taxon>
        <taxon>Rhabditoidea</taxon>
        <taxon>Rhabditidae</taxon>
        <taxon>Peloderinae</taxon>
        <taxon>Caenorhabditis</taxon>
    </lineage>
</organism>
<dbReference type="eggNOG" id="ENOG502TK9E">
    <property type="taxonomic scope" value="Eukaryota"/>
</dbReference>
<feature type="compositionally biased region" description="Basic residues" evidence="1">
    <location>
        <begin position="186"/>
        <end position="196"/>
    </location>
</feature>
<reference evidence="3" key="1">
    <citation type="submission" date="2016-11" db="UniProtKB">
        <authorList>
            <consortium name="WormBaseParasite"/>
        </authorList>
    </citation>
    <scope>IDENTIFICATION</scope>
</reference>
<dbReference type="AlphaFoldDB" id="A0A1I7TLA4"/>
<feature type="compositionally biased region" description="Low complexity" evidence="1">
    <location>
        <begin position="197"/>
        <end position="207"/>
    </location>
</feature>
<proteinExistence type="predicted"/>
<keyword evidence="2" id="KW-1185">Reference proteome</keyword>
<dbReference type="Proteomes" id="UP000095282">
    <property type="component" value="Unplaced"/>
</dbReference>
<protein>
    <submittedName>
        <fullName evidence="3">Uncharacterized protein</fullName>
    </submittedName>
</protein>
<accession>A0A1I7TLA4</accession>
<evidence type="ECO:0000313" key="3">
    <source>
        <dbReference type="WBParaSite" id="Csp11.Scaffold628.g7042.t1"/>
    </source>
</evidence>
<sequence length="226" mass="26164">MVSSGLSTFSKLVRICFIEIVGFQVSSFSKLSPRRVMNEPESLLNIAFKKYVWRALESEVTKNMLMELMLNENLTADELSFVSEYPDLYKAAMKRAANIQNEQRDVLQTVDSGRRPTGNSERVKAHRPLTRTHNVLETLHPLVANRRTVERSKIEELRQLETQQPSSSNEELRGSRVSGVEEVITGRKKQPKKKRQNQQNQNGFQKNSPKSFYNYKNNTKFMHCRL</sequence>
<evidence type="ECO:0000313" key="2">
    <source>
        <dbReference type="Proteomes" id="UP000095282"/>
    </source>
</evidence>
<feature type="region of interest" description="Disordered" evidence="1">
    <location>
        <begin position="158"/>
        <end position="218"/>
    </location>
</feature>
<feature type="compositionally biased region" description="Polar residues" evidence="1">
    <location>
        <begin position="208"/>
        <end position="218"/>
    </location>
</feature>
<dbReference type="WBParaSite" id="Csp11.Scaffold628.g7042.t1">
    <property type="protein sequence ID" value="Csp11.Scaffold628.g7042.t1"/>
    <property type="gene ID" value="Csp11.Scaffold628.g7042"/>
</dbReference>
<evidence type="ECO:0000256" key="1">
    <source>
        <dbReference type="SAM" id="MobiDB-lite"/>
    </source>
</evidence>
<feature type="compositionally biased region" description="Polar residues" evidence="1">
    <location>
        <begin position="160"/>
        <end position="169"/>
    </location>
</feature>
<name>A0A1I7TLA4_9PELO</name>